<evidence type="ECO:0000256" key="1">
    <source>
        <dbReference type="SAM" id="MobiDB-lite"/>
    </source>
</evidence>
<sequence>RKYEVSPVRETAGYEKKDKPGKHVGDSNSTRITGKSLKSEAIKEDYLIISQINNYHPELKRSEAYNPCCYSVGTSKS</sequence>
<feature type="compositionally biased region" description="Basic and acidic residues" evidence="1">
    <location>
        <begin position="12"/>
        <end position="25"/>
    </location>
</feature>
<dbReference type="EMBL" id="HACG01007403">
    <property type="protein sequence ID" value="CEK54268.1"/>
    <property type="molecule type" value="Transcribed_RNA"/>
</dbReference>
<dbReference type="AlphaFoldDB" id="A0A0B6YDN4"/>
<proteinExistence type="predicted"/>
<feature type="non-terminal residue" evidence="2">
    <location>
        <position position="77"/>
    </location>
</feature>
<feature type="non-terminal residue" evidence="2">
    <location>
        <position position="1"/>
    </location>
</feature>
<reference evidence="2" key="1">
    <citation type="submission" date="2014-12" db="EMBL/GenBank/DDBJ databases">
        <title>Insight into the proteome of Arion vulgaris.</title>
        <authorList>
            <person name="Aradska J."/>
            <person name="Bulat T."/>
            <person name="Smidak R."/>
            <person name="Sarate P."/>
            <person name="Gangsoo J."/>
            <person name="Sialana F."/>
            <person name="Bilban M."/>
            <person name="Lubec G."/>
        </authorList>
    </citation>
    <scope>NUCLEOTIDE SEQUENCE</scope>
    <source>
        <tissue evidence="2">Skin</tissue>
    </source>
</reference>
<organism evidence="2">
    <name type="scientific">Arion vulgaris</name>
    <dbReference type="NCBI Taxonomy" id="1028688"/>
    <lineage>
        <taxon>Eukaryota</taxon>
        <taxon>Metazoa</taxon>
        <taxon>Spiralia</taxon>
        <taxon>Lophotrochozoa</taxon>
        <taxon>Mollusca</taxon>
        <taxon>Gastropoda</taxon>
        <taxon>Heterobranchia</taxon>
        <taxon>Euthyneura</taxon>
        <taxon>Panpulmonata</taxon>
        <taxon>Eupulmonata</taxon>
        <taxon>Stylommatophora</taxon>
        <taxon>Helicina</taxon>
        <taxon>Arionoidea</taxon>
        <taxon>Arionidae</taxon>
        <taxon>Arion</taxon>
    </lineage>
</organism>
<gene>
    <name evidence="2" type="primary">ORF22384</name>
</gene>
<accession>A0A0B6YDN4</accession>
<feature type="region of interest" description="Disordered" evidence="1">
    <location>
        <begin position="1"/>
        <end position="32"/>
    </location>
</feature>
<name>A0A0B6YDN4_9EUPU</name>
<evidence type="ECO:0000313" key="2">
    <source>
        <dbReference type="EMBL" id="CEK54268.1"/>
    </source>
</evidence>
<protein>
    <submittedName>
        <fullName evidence="2">Uncharacterized protein</fullName>
    </submittedName>
</protein>